<evidence type="ECO:0000256" key="1">
    <source>
        <dbReference type="SAM" id="MobiDB-lite"/>
    </source>
</evidence>
<sequence>MVLTNAKRQARFRAKRNADAERKAAYLQKEKQRYKACLETGKKKLIADMTPREQRKQRKEWRSRYHSSQKIKKAASSSVQPSPSTASGVSRQKLSALQKKADENALLNTA</sequence>
<dbReference type="Proteomes" id="UP001283361">
    <property type="component" value="Unassembled WGS sequence"/>
</dbReference>
<evidence type="ECO:0000313" key="2">
    <source>
        <dbReference type="EMBL" id="KAK3786523.1"/>
    </source>
</evidence>
<organism evidence="2 3">
    <name type="scientific">Elysia crispata</name>
    <name type="common">lettuce slug</name>
    <dbReference type="NCBI Taxonomy" id="231223"/>
    <lineage>
        <taxon>Eukaryota</taxon>
        <taxon>Metazoa</taxon>
        <taxon>Spiralia</taxon>
        <taxon>Lophotrochozoa</taxon>
        <taxon>Mollusca</taxon>
        <taxon>Gastropoda</taxon>
        <taxon>Heterobranchia</taxon>
        <taxon>Euthyneura</taxon>
        <taxon>Panpulmonata</taxon>
        <taxon>Sacoglossa</taxon>
        <taxon>Placobranchoidea</taxon>
        <taxon>Plakobranchidae</taxon>
        <taxon>Elysia</taxon>
    </lineage>
</organism>
<accession>A0AAE1DYR8</accession>
<feature type="region of interest" description="Disordered" evidence="1">
    <location>
        <begin position="47"/>
        <end position="110"/>
    </location>
</feature>
<feature type="region of interest" description="Disordered" evidence="1">
    <location>
        <begin position="1"/>
        <end position="21"/>
    </location>
</feature>
<name>A0AAE1DYR8_9GAST</name>
<keyword evidence="3" id="KW-1185">Reference proteome</keyword>
<feature type="compositionally biased region" description="Basic residues" evidence="1">
    <location>
        <begin position="55"/>
        <end position="73"/>
    </location>
</feature>
<evidence type="ECO:0000313" key="3">
    <source>
        <dbReference type="Proteomes" id="UP001283361"/>
    </source>
</evidence>
<comment type="caution">
    <text evidence="2">The sequence shown here is derived from an EMBL/GenBank/DDBJ whole genome shotgun (WGS) entry which is preliminary data.</text>
</comment>
<gene>
    <name evidence="2" type="ORF">RRG08_066015</name>
</gene>
<reference evidence="2" key="1">
    <citation type="journal article" date="2023" name="G3 (Bethesda)">
        <title>A reference genome for the long-term kleptoplast-retaining sea slug Elysia crispata morphotype clarki.</title>
        <authorList>
            <person name="Eastman K.E."/>
            <person name="Pendleton A.L."/>
            <person name="Shaikh M.A."/>
            <person name="Suttiyut T."/>
            <person name="Ogas R."/>
            <person name="Tomko P."/>
            <person name="Gavelis G."/>
            <person name="Widhalm J.R."/>
            <person name="Wisecaver J.H."/>
        </authorList>
    </citation>
    <scope>NUCLEOTIDE SEQUENCE</scope>
    <source>
        <strain evidence="2">ECLA1</strain>
    </source>
</reference>
<feature type="compositionally biased region" description="Low complexity" evidence="1">
    <location>
        <begin position="74"/>
        <end position="87"/>
    </location>
</feature>
<proteinExistence type="predicted"/>
<dbReference type="AlphaFoldDB" id="A0AAE1DYR8"/>
<dbReference type="EMBL" id="JAWDGP010001957">
    <property type="protein sequence ID" value="KAK3786523.1"/>
    <property type="molecule type" value="Genomic_DNA"/>
</dbReference>
<protein>
    <submittedName>
        <fullName evidence="2">Uncharacterized protein</fullName>
    </submittedName>
</protein>